<name>A0A8K0MGS5_9ROSA</name>
<evidence type="ECO:0000256" key="1">
    <source>
        <dbReference type="ARBA" id="ARBA00005703"/>
    </source>
</evidence>
<keyword evidence="2" id="KW-0173">Coenzyme A biosynthesis</keyword>
<accession>A0A8K0MGS5</accession>
<dbReference type="PANTHER" id="PTHR12290">
    <property type="entry name" value="CORNICHON-RELATED"/>
    <property type="match status" value="1"/>
</dbReference>
<reference evidence="5" key="1">
    <citation type="submission" date="2020-03" db="EMBL/GenBank/DDBJ databases">
        <title>A high-quality chromosome-level genome assembly of a woody plant with both climbing and erect habits, Rhamnella rubrinervis.</title>
        <authorList>
            <person name="Lu Z."/>
            <person name="Yang Y."/>
            <person name="Zhu X."/>
            <person name="Sun Y."/>
        </authorList>
    </citation>
    <scope>NUCLEOTIDE SEQUENCE</scope>
    <source>
        <strain evidence="5">BYM</strain>
        <tissue evidence="5">Leaf</tissue>
    </source>
</reference>
<dbReference type="GO" id="GO:0015937">
    <property type="term" value="P:coenzyme A biosynthetic process"/>
    <property type="evidence" value="ECO:0007669"/>
    <property type="project" value="UniProtKB-KW"/>
</dbReference>
<dbReference type="EMBL" id="VOIH02000005">
    <property type="protein sequence ID" value="KAF3445744.1"/>
    <property type="molecule type" value="Genomic_DNA"/>
</dbReference>
<evidence type="ECO:0000256" key="3">
    <source>
        <dbReference type="ARBA" id="ARBA00060603"/>
    </source>
</evidence>
<feature type="domain" description="DNA/pantothenate metabolism flavoprotein C-terminal" evidence="4">
    <location>
        <begin position="181"/>
        <end position="294"/>
    </location>
</feature>
<dbReference type="Proteomes" id="UP000796880">
    <property type="component" value="Unassembled WGS sequence"/>
</dbReference>
<dbReference type="AlphaFoldDB" id="A0A8K0MGS5"/>
<gene>
    <name evidence="5" type="ORF">FNV43_RR10921</name>
</gene>
<comment type="pathway">
    <text evidence="3">Cofactor biosynthesis; coenzyme A biosynthesis; CoA from (R)-pantothenate: step 2/5.</text>
</comment>
<dbReference type="GO" id="GO:0004632">
    <property type="term" value="F:phosphopantothenate--cysteine ligase activity"/>
    <property type="evidence" value="ECO:0007669"/>
    <property type="project" value="UniProtKB-ARBA"/>
</dbReference>
<dbReference type="InterPro" id="IPR007085">
    <property type="entry name" value="DNA/pantothenate-metab_flavo_C"/>
</dbReference>
<comment type="similarity">
    <text evidence="1">Belongs to the PPC synthetase family.</text>
</comment>
<protein>
    <recommendedName>
        <fullName evidence="4">DNA/pantothenate metabolism flavoprotein C-terminal domain-containing protein</fullName>
    </recommendedName>
</protein>
<organism evidence="5 6">
    <name type="scientific">Rhamnella rubrinervis</name>
    <dbReference type="NCBI Taxonomy" id="2594499"/>
    <lineage>
        <taxon>Eukaryota</taxon>
        <taxon>Viridiplantae</taxon>
        <taxon>Streptophyta</taxon>
        <taxon>Embryophyta</taxon>
        <taxon>Tracheophyta</taxon>
        <taxon>Spermatophyta</taxon>
        <taxon>Magnoliopsida</taxon>
        <taxon>eudicotyledons</taxon>
        <taxon>Gunneridae</taxon>
        <taxon>Pentapetalae</taxon>
        <taxon>rosids</taxon>
        <taxon>fabids</taxon>
        <taxon>Rosales</taxon>
        <taxon>Rhamnaceae</taxon>
        <taxon>rhamnoid group</taxon>
        <taxon>Rhamneae</taxon>
        <taxon>Rhamnella</taxon>
    </lineage>
</organism>
<proteinExistence type="inferred from homology"/>
<sequence length="330" mass="37133">MDLGNGLEGTQDTLDAEIQSFFDSAPPLKSSINVSEKLEEFIKRNSEASGKFTLRNGCDRKIVCVTSGGTTVPLERRCVRYIDNFSSGHRGAASTEYFVKAGYAVIFLYRRGTFQPFCRSLPDDPLLECFEFSDESKNIQVHHSHSEAVKRAITEHHAAVGEGLLLKLCFTTIFEYLQMLQMIALSMRSLGPRAMFYLAAAVSDFYVPWKSMAEHKIQSASGPLDMQLNQVPKMLLVLGKDWAPTAFCISFKLETDTKILLEKADAALKKYKMHMVVANELSSRKEEVIVITSNNERISVRRNRTLGVEDVEGPLIQLLVERHSSYVQNF</sequence>
<dbReference type="Pfam" id="PF04127">
    <property type="entry name" value="DFP"/>
    <property type="match status" value="1"/>
</dbReference>
<keyword evidence="6" id="KW-1185">Reference proteome</keyword>
<dbReference type="SUPFAM" id="SSF102645">
    <property type="entry name" value="CoaB-like"/>
    <property type="match status" value="1"/>
</dbReference>
<dbReference type="Gene3D" id="3.40.50.10300">
    <property type="entry name" value="CoaB-like"/>
    <property type="match status" value="1"/>
</dbReference>
<evidence type="ECO:0000259" key="4">
    <source>
        <dbReference type="Pfam" id="PF04127"/>
    </source>
</evidence>
<dbReference type="InterPro" id="IPR035929">
    <property type="entry name" value="CoaB-like_sf"/>
</dbReference>
<dbReference type="FunFam" id="3.40.50.10300:FF:000002">
    <property type="entry name" value="Phosphopantothenate--cysteine ligase 2"/>
    <property type="match status" value="1"/>
</dbReference>
<evidence type="ECO:0000256" key="2">
    <source>
        <dbReference type="ARBA" id="ARBA00022993"/>
    </source>
</evidence>
<dbReference type="OrthoDB" id="70224at2759"/>
<comment type="caution">
    <text evidence="5">The sequence shown here is derived from an EMBL/GenBank/DDBJ whole genome shotgun (WGS) entry which is preliminary data.</text>
</comment>
<evidence type="ECO:0000313" key="6">
    <source>
        <dbReference type="Proteomes" id="UP000796880"/>
    </source>
</evidence>
<evidence type="ECO:0000313" key="5">
    <source>
        <dbReference type="EMBL" id="KAF3445744.1"/>
    </source>
</evidence>